<protein>
    <recommendedName>
        <fullName evidence="2">Dockerin domain-containing protein</fullName>
    </recommendedName>
</protein>
<dbReference type="SUPFAM" id="SSF63446">
    <property type="entry name" value="Type I dockerin domain"/>
    <property type="match status" value="1"/>
</dbReference>
<dbReference type="CDD" id="cd14256">
    <property type="entry name" value="Dockerin_I"/>
    <property type="match status" value="1"/>
</dbReference>
<accession>A0A853JQB9</accession>
<evidence type="ECO:0000256" key="1">
    <source>
        <dbReference type="SAM" id="Phobius"/>
    </source>
</evidence>
<dbReference type="Gene3D" id="1.10.1330.10">
    <property type="entry name" value="Dockerin domain"/>
    <property type="match status" value="1"/>
</dbReference>
<dbReference type="InterPro" id="IPR036439">
    <property type="entry name" value="Dockerin_dom_sf"/>
</dbReference>
<dbReference type="GO" id="GO:0000272">
    <property type="term" value="P:polysaccharide catabolic process"/>
    <property type="evidence" value="ECO:0007669"/>
    <property type="project" value="InterPro"/>
</dbReference>
<keyword evidence="1" id="KW-0812">Transmembrane</keyword>
<dbReference type="PROSITE" id="PS51766">
    <property type="entry name" value="DOCKERIN"/>
    <property type="match status" value="1"/>
</dbReference>
<dbReference type="AlphaFoldDB" id="A0A853JQB9"/>
<dbReference type="Proteomes" id="UP000586254">
    <property type="component" value="Unassembled WGS sequence"/>
</dbReference>
<sequence length="463" mass="51595">MIQIRKEIILKLLIISIFGLVILAVIPFSVYAEELPEKDSEIQNTWNPEEGSYVISTVEDLKAFRESLNTGETYYSERQVDGQTIRKQTVVTLANDIVIPEGADIGTITKYTDKVSQKNATNFEGYFNGHGHTISGFADDKAGLVDYLGYNGVITNLNIVVDIQFDNDSFYETEDGIGRKHLSIDYGVVCTNGEGQIKCCSVKGDVSFLYDLKVGDNVLGKGATFYGIRSPNMYSGKPIDWLLCSDCYTSLNYNVKNDLELDSTHIYGLTECYSTRSSWRGALLNCYSSGSITWSVTDENNKPVEKNAYAIGRLQSKEFVENIYYDKTSWGKTLDESETVLNNPGLRTPIDNKGDLFKASTYKGFDFENIWTTNGDTTMPELRKDIPDEMLLPVIDDGGIKGDVNGDDKVDAKDATRIAQYITGTRPFTETEKKLADVNGDGEVNAKDRTKIQQYIVGMDEAL</sequence>
<proteinExistence type="predicted"/>
<dbReference type="EMBL" id="JACCKS010000014">
    <property type="protein sequence ID" value="NZA38915.1"/>
    <property type="molecule type" value="Genomic_DNA"/>
</dbReference>
<dbReference type="Gene3D" id="2.160.20.110">
    <property type="match status" value="1"/>
</dbReference>
<gene>
    <name evidence="3" type="ORF">H0N91_12455</name>
</gene>
<feature type="domain" description="Dockerin" evidence="2">
    <location>
        <begin position="397"/>
        <end position="463"/>
    </location>
</feature>
<dbReference type="RefSeq" id="WP_180493602.1">
    <property type="nucleotide sequence ID" value="NZ_JACCKS010000014.1"/>
</dbReference>
<comment type="caution">
    <text evidence="3">The sequence shown here is derived from an EMBL/GenBank/DDBJ whole genome shotgun (WGS) entry which is preliminary data.</text>
</comment>
<keyword evidence="1" id="KW-0472">Membrane</keyword>
<dbReference type="Pfam" id="PF00404">
    <property type="entry name" value="Dockerin_1"/>
    <property type="match status" value="1"/>
</dbReference>
<evidence type="ECO:0000313" key="4">
    <source>
        <dbReference type="Proteomes" id="UP000586254"/>
    </source>
</evidence>
<dbReference type="InterPro" id="IPR002105">
    <property type="entry name" value="Dockerin_1_rpt"/>
</dbReference>
<dbReference type="InterPro" id="IPR016134">
    <property type="entry name" value="Dockerin_dom"/>
</dbReference>
<reference evidence="3 4" key="1">
    <citation type="submission" date="2020-07" db="EMBL/GenBank/DDBJ databases">
        <title>Organ Donor 1.</title>
        <authorList>
            <person name="Marsh A.J."/>
            <person name="Azcarate-Peril M.A."/>
        </authorList>
    </citation>
    <scope>NUCLEOTIDE SEQUENCE [LARGE SCALE GENOMIC DNA]</scope>
    <source>
        <strain evidence="3 4">AMC0717</strain>
    </source>
</reference>
<dbReference type="GO" id="GO:0004553">
    <property type="term" value="F:hydrolase activity, hydrolyzing O-glycosyl compounds"/>
    <property type="evidence" value="ECO:0007669"/>
    <property type="project" value="InterPro"/>
</dbReference>
<organism evidence="3 4">
    <name type="scientific">Eubacterium callanderi</name>
    <dbReference type="NCBI Taxonomy" id="53442"/>
    <lineage>
        <taxon>Bacteria</taxon>
        <taxon>Bacillati</taxon>
        <taxon>Bacillota</taxon>
        <taxon>Clostridia</taxon>
        <taxon>Eubacteriales</taxon>
        <taxon>Eubacteriaceae</taxon>
        <taxon>Eubacterium</taxon>
    </lineage>
</organism>
<name>A0A853JQB9_9FIRM</name>
<evidence type="ECO:0000313" key="3">
    <source>
        <dbReference type="EMBL" id="NZA38915.1"/>
    </source>
</evidence>
<evidence type="ECO:0000259" key="2">
    <source>
        <dbReference type="PROSITE" id="PS51766"/>
    </source>
</evidence>
<feature type="transmembrane region" description="Helical" evidence="1">
    <location>
        <begin position="12"/>
        <end position="32"/>
    </location>
</feature>
<keyword evidence="1" id="KW-1133">Transmembrane helix</keyword>